<feature type="modified residue" description="N6-(pyridoxal phosphate)lysine" evidence="9">
    <location>
        <position position="224"/>
    </location>
</feature>
<dbReference type="Gene3D" id="3.40.640.10">
    <property type="entry name" value="Type I PLP-dependent aspartate aminotransferase-like (Major domain)"/>
    <property type="match status" value="1"/>
</dbReference>
<organism evidence="11 12">
    <name type="scientific">Herbaspirillum frisingense</name>
    <dbReference type="NCBI Taxonomy" id="92645"/>
    <lineage>
        <taxon>Bacteria</taxon>
        <taxon>Pseudomonadati</taxon>
        <taxon>Pseudomonadota</taxon>
        <taxon>Betaproteobacteria</taxon>
        <taxon>Burkholderiales</taxon>
        <taxon>Oxalobacteraceae</taxon>
        <taxon>Herbaspirillum</taxon>
    </lineage>
</organism>
<dbReference type="InterPro" id="IPR050106">
    <property type="entry name" value="HistidinolP_aminotransfase"/>
</dbReference>
<dbReference type="PANTHER" id="PTHR43643:SF3">
    <property type="entry name" value="HISTIDINOL-PHOSPHATE AMINOTRANSFERASE"/>
    <property type="match status" value="1"/>
</dbReference>
<dbReference type="InterPro" id="IPR001917">
    <property type="entry name" value="Aminotrans_II_pyridoxalP_BS"/>
</dbReference>
<dbReference type="Proteomes" id="UP000462435">
    <property type="component" value="Unassembled WGS sequence"/>
</dbReference>
<dbReference type="InterPro" id="IPR015421">
    <property type="entry name" value="PyrdxlP-dep_Trfase_major"/>
</dbReference>
<keyword evidence="9" id="KW-0028">Amino-acid biosynthesis</keyword>
<dbReference type="PROSITE" id="PS00599">
    <property type="entry name" value="AA_TRANSFER_CLASS_2"/>
    <property type="match status" value="1"/>
</dbReference>
<feature type="domain" description="Aminotransferase class I/classII large" evidence="10">
    <location>
        <begin position="33"/>
        <end position="361"/>
    </location>
</feature>
<dbReference type="EC" id="2.6.1.9" evidence="9"/>
<comment type="subunit">
    <text evidence="4 9">Homodimer.</text>
</comment>
<keyword evidence="7 9" id="KW-0663">Pyridoxal phosphate</keyword>
<comment type="catalytic activity">
    <reaction evidence="8 9">
        <text>L-histidinol phosphate + 2-oxoglutarate = 3-(imidazol-4-yl)-2-oxopropyl phosphate + L-glutamate</text>
        <dbReference type="Rhea" id="RHEA:23744"/>
        <dbReference type="ChEBI" id="CHEBI:16810"/>
        <dbReference type="ChEBI" id="CHEBI:29985"/>
        <dbReference type="ChEBI" id="CHEBI:57766"/>
        <dbReference type="ChEBI" id="CHEBI:57980"/>
        <dbReference type="EC" id="2.6.1.9"/>
    </reaction>
</comment>
<dbReference type="GO" id="GO:0000105">
    <property type="term" value="P:L-histidine biosynthetic process"/>
    <property type="evidence" value="ECO:0007669"/>
    <property type="project" value="UniProtKB-UniRule"/>
</dbReference>
<dbReference type="NCBIfam" id="TIGR01141">
    <property type="entry name" value="hisC"/>
    <property type="match status" value="1"/>
</dbReference>
<keyword evidence="5 9" id="KW-0032">Aminotransferase</keyword>
<evidence type="ECO:0000256" key="5">
    <source>
        <dbReference type="ARBA" id="ARBA00022576"/>
    </source>
</evidence>
<dbReference type="InterPro" id="IPR015422">
    <property type="entry name" value="PyrdxlP-dep_Trfase_small"/>
</dbReference>
<dbReference type="AlphaFoldDB" id="A0A7V8FT63"/>
<dbReference type="GO" id="GO:0030170">
    <property type="term" value="F:pyridoxal phosphate binding"/>
    <property type="evidence" value="ECO:0007669"/>
    <property type="project" value="InterPro"/>
</dbReference>
<sequence length="366" mass="40012">MAPRADFPMSKFWSPIVSRLTPYTPGEQPKIANLVKLNTNENPYGPSPRAIEAIAREVSDSLRLYPNPDAEPLKLAIARRHAADGISAREVFVGNGSDEVLAHAFQALLQHGQPILFPDITYSFYPTYSGLYQVEYRAVPLADDFSIRADDYLGHGDTIGGIIFPNPNAPTGCLLGLAEIERILQGNPERVVVVDEAYIDFGGVSAIPLVQRYPNLLVVQTFSKSRALAGMRVGFAIGHADLIDALERVKNSFNSYPLDRPAIAGATAAIEDEEYFRKTCGMVIDSRDKLTAQLKQLGFEVLPSAANFVFARHPRHDAAKLAAALRGDGIIVRHFTSARISQFLRITIGTDDACGTLVDALKRHLA</sequence>
<keyword evidence="9" id="KW-0368">Histidine biosynthesis</keyword>
<evidence type="ECO:0000259" key="10">
    <source>
        <dbReference type="Pfam" id="PF00155"/>
    </source>
</evidence>
<comment type="caution">
    <text evidence="11">The sequence shown here is derived from an EMBL/GenBank/DDBJ whole genome shotgun (WGS) entry which is preliminary data.</text>
</comment>
<accession>A0A7V8FT63</accession>
<dbReference type="CDD" id="cd00609">
    <property type="entry name" value="AAT_like"/>
    <property type="match status" value="1"/>
</dbReference>
<keyword evidence="6 9" id="KW-0808">Transferase</keyword>
<evidence type="ECO:0000256" key="3">
    <source>
        <dbReference type="ARBA" id="ARBA00007970"/>
    </source>
</evidence>
<dbReference type="EMBL" id="WNDX01000220">
    <property type="protein sequence ID" value="KAF1035375.1"/>
    <property type="molecule type" value="Genomic_DNA"/>
</dbReference>
<evidence type="ECO:0000256" key="6">
    <source>
        <dbReference type="ARBA" id="ARBA00022679"/>
    </source>
</evidence>
<evidence type="ECO:0000313" key="12">
    <source>
        <dbReference type="Proteomes" id="UP000462435"/>
    </source>
</evidence>
<dbReference type="Gene3D" id="3.90.1150.10">
    <property type="entry name" value="Aspartate Aminotransferase, domain 1"/>
    <property type="match status" value="1"/>
</dbReference>
<dbReference type="GO" id="GO:0004400">
    <property type="term" value="F:histidinol-phosphate transaminase activity"/>
    <property type="evidence" value="ECO:0007669"/>
    <property type="project" value="UniProtKB-UniRule"/>
</dbReference>
<dbReference type="PANTHER" id="PTHR43643">
    <property type="entry name" value="HISTIDINOL-PHOSPHATE AMINOTRANSFERASE 2"/>
    <property type="match status" value="1"/>
</dbReference>
<evidence type="ECO:0000313" key="11">
    <source>
        <dbReference type="EMBL" id="KAF1035375.1"/>
    </source>
</evidence>
<dbReference type="SUPFAM" id="SSF53383">
    <property type="entry name" value="PLP-dependent transferases"/>
    <property type="match status" value="1"/>
</dbReference>
<name>A0A7V8FT63_9BURK</name>
<evidence type="ECO:0000256" key="2">
    <source>
        <dbReference type="ARBA" id="ARBA00005011"/>
    </source>
</evidence>
<dbReference type="Pfam" id="PF00155">
    <property type="entry name" value="Aminotran_1_2"/>
    <property type="match status" value="1"/>
</dbReference>
<dbReference type="InterPro" id="IPR015424">
    <property type="entry name" value="PyrdxlP-dep_Trfase"/>
</dbReference>
<evidence type="ECO:0000256" key="8">
    <source>
        <dbReference type="ARBA" id="ARBA00047481"/>
    </source>
</evidence>
<protein>
    <recommendedName>
        <fullName evidence="9">Histidinol-phosphate aminotransferase</fullName>
        <ecNumber evidence="9">2.6.1.9</ecNumber>
    </recommendedName>
    <alternativeName>
        <fullName evidence="9">Imidazole acetol-phosphate transaminase</fullName>
    </alternativeName>
</protein>
<dbReference type="InterPro" id="IPR004839">
    <property type="entry name" value="Aminotransferase_I/II_large"/>
</dbReference>
<dbReference type="InterPro" id="IPR005861">
    <property type="entry name" value="HisP_aminotrans"/>
</dbReference>
<evidence type="ECO:0000256" key="7">
    <source>
        <dbReference type="ARBA" id="ARBA00022898"/>
    </source>
</evidence>
<dbReference type="HAMAP" id="MF_01023">
    <property type="entry name" value="HisC_aminotrans_2"/>
    <property type="match status" value="1"/>
</dbReference>
<evidence type="ECO:0000256" key="9">
    <source>
        <dbReference type="HAMAP-Rule" id="MF_01023"/>
    </source>
</evidence>
<reference evidence="12" key="1">
    <citation type="journal article" date="2020" name="MBio">
        <title>Horizontal gene transfer to a defensive symbiont with a reduced genome amongst a multipartite beetle microbiome.</title>
        <authorList>
            <person name="Waterworth S.C."/>
            <person name="Florez L.V."/>
            <person name="Rees E.R."/>
            <person name="Hertweck C."/>
            <person name="Kaltenpoth M."/>
            <person name="Kwan J.C."/>
        </authorList>
    </citation>
    <scope>NUCLEOTIDE SEQUENCE [LARGE SCALE GENOMIC DNA]</scope>
</reference>
<comment type="cofactor">
    <cofactor evidence="1 9">
        <name>pyridoxal 5'-phosphate</name>
        <dbReference type="ChEBI" id="CHEBI:597326"/>
    </cofactor>
</comment>
<comment type="pathway">
    <text evidence="2 9">Amino-acid biosynthesis; L-histidine biosynthesis; L-histidine from 5-phospho-alpha-D-ribose 1-diphosphate: step 7/9.</text>
</comment>
<comment type="similarity">
    <text evidence="3 9">Belongs to the class-II pyridoxal-phosphate-dependent aminotransferase family. Histidinol-phosphate aminotransferase subfamily.</text>
</comment>
<evidence type="ECO:0000256" key="4">
    <source>
        <dbReference type="ARBA" id="ARBA00011738"/>
    </source>
</evidence>
<dbReference type="UniPathway" id="UPA00031">
    <property type="reaction ID" value="UER00012"/>
</dbReference>
<gene>
    <name evidence="11" type="primary">hisC_2</name>
    <name evidence="9" type="synonym">hisC</name>
    <name evidence="11" type="ORF">GAK35_04199</name>
</gene>
<evidence type="ECO:0000256" key="1">
    <source>
        <dbReference type="ARBA" id="ARBA00001933"/>
    </source>
</evidence>
<proteinExistence type="inferred from homology"/>